<protein>
    <submittedName>
        <fullName evidence="2">Uncharacterized protein</fullName>
    </submittedName>
</protein>
<evidence type="ECO:0000313" key="2">
    <source>
        <dbReference type="EMBL" id="CAF0948125.1"/>
    </source>
</evidence>
<sequence>MNDDDCGLFSPKADNKLTCQSNVGNSDATFKEPRRVKPSYLYPNGSDPAKDQQKVYNFRMPNKPKFVVGTHKETTSNGLFGAKQRTSVSTGVGIGPITTYTEPKISTPRMPNFTSRTTKTQKRILSPSDENCRNSAKIAEMDNEDTSFNEELQLN</sequence>
<comment type="caution">
    <text evidence="2">The sequence shown here is derived from an EMBL/GenBank/DDBJ whole genome shotgun (WGS) entry which is preliminary data.</text>
</comment>
<dbReference type="EMBL" id="CAJNOC010002719">
    <property type="protein sequence ID" value="CAF0948125.1"/>
    <property type="molecule type" value="Genomic_DNA"/>
</dbReference>
<dbReference type="Proteomes" id="UP000663879">
    <property type="component" value="Unassembled WGS sequence"/>
</dbReference>
<feature type="region of interest" description="Disordered" evidence="1">
    <location>
        <begin position="90"/>
        <end position="155"/>
    </location>
</feature>
<dbReference type="AlphaFoldDB" id="A0A814D300"/>
<accession>A0A814D300</accession>
<evidence type="ECO:0000256" key="1">
    <source>
        <dbReference type="SAM" id="MobiDB-lite"/>
    </source>
</evidence>
<proteinExistence type="predicted"/>
<reference evidence="2" key="1">
    <citation type="submission" date="2021-02" db="EMBL/GenBank/DDBJ databases">
        <authorList>
            <person name="Nowell W R."/>
        </authorList>
    </citation>
    <scope>NUCLEOTIDE SEQUENCE</scope>
    <source>
        <strain evidence="2">Ploen Becks lab</strain>
    </source>
</reference>
<organism evidence="2 3">
    <name type="scientific">Brachionus calyciflorus</name>
    <dbReference type="NCBI Taxonomy" id="104777"/>
    <lineage>
        <taxon>Eukaryota</taxon>
        <taxon>Metazoa</taxon>
        <taxon>Spiralia</taxon>
        <taxon>Gnathifera</taxon>
        <taxon>Rotifera</taxon>
        <taxon>Eurotatoria</taxon>
        <taxon>Monogononta</taxon>
        <taxon>Pseudotrocha</taxon>
        <taxon>Ploima</taxon>
        <taxon>Brachionidae</taxon>
        <taxon>Brachionus</taxon>
    </lineage>
</organism>
<evidence type="ECO:0000313" key="3">
    <source>
        <dbReference type="Proteomes" id="UP000663879"/>
    </source>
</evidence>
<feature type="region of interest" description="Disordered" evidence="1">
    <location>
        <begin position="20"/>
        <end position="52"/>
    </location>
</feature>
<keyword evidence="3" id="KW-1185">Reference proteome</keyword>
<name>A0A814D300_9BILA</name>
<gene>
    <name evidence="2" type="ORF">OXX778_LOCUS13799</name>
</gene>